<feature type="domain" description="Thiamine pyrophosphate enzyme TPP-binding" evidence="6">
    <location>
        <begin position="378"/>
        <end position="525"/>
    </location>
</feature>
<dbReference type="Gene3D" id="3.40.50.970">
    <property type="match status" value="2"/>
</dbReference>
<dbReference type="CDD" id="cd02004">
    <property type="entry name" value="TPP_BZL_OCoD_HPCL"/>
    <property type="match status" value="1"/>
</dbReference>
<sequence length="540" mass="56532">MAEQIEGHGGELVLAALRSYGVAEMFTLSGGHVFPLYDAAHRTGFPIYDVRHEQSAVFAAEAVAKLQRRPGLAVLTAGPGVTNGISGLTSAYFNASPVLVLGGRAPAFRWGAGSLQEVDHLPLVRPVTKHAATVGSGDEIPGAVQQALAAALTPHRGPAFLDFPLEVIFSVSDATVPDRPALAPIEPDPEEVTRAARLIAGAQRPVIIAGSDVWTGDAVNALREAAEALRVPVFTNGMGRGALPPEHPLAFAKARRHALSGADVVVVIGTPLDFRLGFGDFGDAQVVHVVDAPSQRATHVQPAVSPTGDLRLILSALADHGGDREDHAGWVADLRAAEDAAKARDAEAMAADTDPIRPARVYGELRQVLAPDAVTIGDGGDFVSYAGRYLEPAMPGTWLDPGPYGCLGTGMGYAMGARVSYPDRQVCVLMGDGAAGFSLMDVESLVRQKLPVVIVVGNNGIWGLEKHPMRAMYGYDVAADLQPELRYDDVVTALGGAGETVAKAADLGPALRRAFDAGVPYLVNVLTDPADAYPRSSNLA</sequence>
<keyword evidence="9" id="KW-1185">Reference proteome</keyword>
<dbReference type="InterPro" id="IPR045229">
    <property type="entry name" value="TPP_enz"/>
</dbReference>
<dbReference type="EMBL" id="JBHSBN010000002">
    <property type="protein sequence ID" value="MFC4104958.1"/>
    <property type="molecule type" value="Genomic_DNA"/>
</dbReference>
<organism evidence="8 9">
    <name type="scientific">Micromonospora zhanjiangensis</name>
    <dbReference type="NCBI Taxonomy" id="1522057"/>
    <lineage>
        <taxon>Bacteria</taxon>
        <taxon>Bacillati</taxon>
        <taxon>Actinomycetota</taxon>
        <taxon>Actinomycetes</taxon>
        <taxon>Micromonosporales</taxon>
        <taxon>Micromonosporaceae</taxon>
        <taxon>Micromonospora</taxon>
    </lineage>
</organism>
<keyword evidence="3 4" id="KW-0786">Thiamine pyrophosphate</keyword>
<protein>
    <submittedName>
        <fullName evidence="8">Acetolactate synthase</fullName>
        <ecNumber evidence="8">2.2.1.6</ecNumber>
    </submittedName>
</protein>
<dbReference type="Pfam" id="PF02776">
    <property type="entry name" value="TPP_enzyme_N"/>
    <property type="match status" value="1"/>
</dbReference>
<reference evidence="9" key="1">
    <citation type="journal article" date="2019" name="Int. J. Syst. Evol. Microbiol.">
        <title>The Global Catalogue of Microorganisms (GCM) 10K type strain sequencing project: providing services to taxonomists for standard genome sequencing and annotation.</title>
        <authorList>
            <consortium name="The Broad Institute Genomics Platform"/>
            <consortium name="The Broad Institute Genome Sequencing Center for Infectious Disease"/>
            <person name="Wu L."/>
            <person name="Ma J."/>
        </authorList>
    </citation>
    <scope>NUCLEOTIDE SEQUENCE [LARGE SCALE GENOMIC DNA]</scope>
    <source>
        <strain evidence="9">2902at01</strain>
    </source>
</reference>
<dbReference type="InterPro" id="IPR012001">
    <property type="entry name" value="Thiamin_PyroP_enz_TPP-bd_dom"/>
</dbReference>
<evidence type="ECO:0000259" key="7">
    <source>
        <dbReference type="Pfam" id="PF02776"/>
    </source>
</evidence>
<dbReference type="RefSeq" id="WP_377541951.1">
    <property type="nucleotide sequence ID" value="NZ_JBHSBN010000002.1"/>
</dbReference>
<comment type="cofactor">
    <cofactor evidence="1">
        <name>thiamine diphosphate</name>
        <dbReference type="ChEBI" id="CHEBI:58937"/>
    </cofactor>
</comment>
<comment type="caution">
    <text evidence="8">The sequence shown here is derived from an EMBL/GenBank/DDBJ whole genome shotgun (WGS) entry which is preliminary data.</text>
</comment>
<evidence type="ECO:0000256" key="2">
    <source>
        <dbReference type="ARBA" id="ARBA00007812"/>
    </source>
</evidence>
<dbReference type="SUPFAM" id="SSF52518">
    <property type="entry name" value="Thiamin diphosphate-binding fold (THDP-binding)"/>
    <property type="match status" value="2"/>
</dbReference>
<evidence type="ECO:0000313" key="9">
    <source>
        <dbReference type="Proteomes" id="UP001595868"/>
    </source>
</evidence>
<dbReference type="CDD" id="cd07035">
    <property type="entry name" value="TPP_PYR_POX_like"/>
    <property type="match status" value="1"/>
</dbReference>
<dbReference type="InterPro" id="IPR011766">
    <property type="entry name" value="TPP_enzyme_TPP-bd"/>
</dbReference>
<evidence type="ECO:0000256" key="4">
    <source>
        <dbReference type="RuleBase" id="RU362132"/>
    </source>
</evidence>
<name>A0ABV8KG64_9ACTN</name>
<dbReference type="InterPro" id="IPR029035">
    <property type="entry name" value="DHS-like_NAD/FAD-binding_dom"/>
</dbReference>
<accession>A0ABV8KG64</accession>
<evidence type="ECO:0000313" key="8">
    <source>
        <dbReference type="EMBL" id="MFC4104958.1"/>
    </source>
</evidence>
<dbReference type="Pfam" id="PF02775">
    <property type="entry name" value="TPP_enzyme_C"/>
    <property type="match status" value="1"/>
</dbReference>
<feature type="domain" description="Thiamine pyrophosphate enzyme central" evidence="5">
    <location>
        <begin position="192"/>
        <end position="317"/>
    </location>
</feature>
<dbReference type="NCBIfam" id="NF004516">
    <property type="entry name" value="PRK05858.1"/>
    <property type="match status" value="1"/>
</dbReference>
<keyword evidence="8" id="KW-0808">Transferase</keyword>
<comment type="similarity">
    <text evidence="2 4">Belongs to the TPP enzyme family.</text>
</comment>
<dbReference type="PANTHER" id="PTHR18968:SF166">
    <property type="entry name" value="2-HYDROXYACYL-COA LYASE 2"/>
    <property type="match status" value="1"/>
</dbReference>
<dbReference type="InterPro" id="IPR029061">
    <property type="entry name" value="THDP-binding"/>
</dbReference>
<feature type="domain" description="Thiamine pyrophosphate enzyme N-terminal TPP-binding" evidence="7">
    <location>
        <begin position="9"/>
        <end position="121"/>
    </location>
</feature>
<dbReference type="InterPro" id="IPR012000">
    <property type="entry name" value="Thiamin_PyroP_enz_cen_dom"/>
</dbReference>
<gene>
    <name evidence="8" type="ORF">ACFOX0_03255</name>
</gene>
<evidence type="ECO:0000256" key="1">
    <source>
        <dbReference type="ARBA" id="ARBA00001964"/>
    </source>
</evidence>
<dbReference type="Proteomes" id="UP001595868">
    <property type="component" value="Unassembled WGS sequence"/>
</dbReference>
<evidence type="ECO:0000256" key="3">
    <source>
        <dbReference type="ARBA" id="ARBA00023052"/>
    </source>
</evidence>
<evidence type="ECO:0000259" key="6">
    <source>
        <dbReference type="Pfam" id="PF02775"/>
    </source>
</evidence>
<evidence type="ECO:0000259" key="5">
    <source>
        <dbReference type="Pfam" id="PF00205"/>
    </source>
</evidence>
<dbReference type="PANTHER" id="PTHR18968">
    <property type="entry name" value="THIAMINE PYROPHOSPHATE ENZYMES"/>
    <property type="match status" value="1"/>
</dbReference>
<dbReference type="GO" id="GO:0003984">
    <property type="term" value="F:acetolactate synthase activity"/>
    <property type="evidence" value="ECO:0007669"/>
    <property type="project" value="UniProtKB-EC"/>
</dbReference>
<proteinExistence type="inferred from homology"/>
<dbReference type="Gene3D" id="3.40.50.1220">
    <property type="entry name" value="TPP-binding domain"/>
    <property type="match status" value="1"/>
</dbReference>
<dbReference type="EC" id="2.2.1.6" evidence="8"/>
<dbReference type="SUPFAM" id="SSF52467">
    <property type="entry name" value="DHS-like NAD/FAD-binding domain"/>
    <property type="match status" value="1"/>
</dbReference>
<dbReference type="Pfam" id="PF00205">
    <property type="entry name" value="TPP_enzyme_M"/>
    <property type="match status" value="1"/>
</dbReference>